<dbReference type="EMBL" id="KZ679683">
    <property type="protein sequence ID" value="PTB52526.1"/>
    <property type="molecule type" value="Genomic_DNA"/>
</dbReference>
<feature type="binding site" description="axial binding residue" evidence="5">
    <location>
        <position position="451"/>
    </location>
    <ligand>
        <name>heme</name>
        <dbReference type="ChEBI" id="CHEBI:30413"/>
    </ligand>
    <ligandPart>
        <name>Fe</name>
        <dbReference type="ChEBI" id="CHEBI:18248"/>
    </ligandPart>
</feature>
<evidence type="ECO:0000256" key="1">
    <source>
        <dbReference type="ARBA" id="ARBA00010617"/>
    </source>
</evidence>
<dbReference type="STRING" id="983964.A0A2T4A668"/>
<dbReference type="PANTHER" id="PTHR46300:SF11">
    <property type="entry name" value="OXIDOREDUCTASE, PUTATIVE-RELATED"/>
    <property type="match status" value="1"/>
</dbReference>
<accession>A0A2T4A668</accession>
<proteinExistence type="inferred from homology"/>
<dbReference type="GO" id="GO:0005506">
    <property type="term" value="F:iron ion binding"/>
    <property type="evidence" value="ECO:0007669"/>
    <property type="project" value="InterPro"/>
</dbReference>
<dbReference type="PRINTS" id="PR00463">
    <property type="entry name" value="EP450I"/>
</dbReference>
<evidence type="ECO:0000313" key="6">
    <source>
        <dbReference type="EMBL" id="PTB52526.1"/>
    </source>
</evidence>
<evidence type="ECO:0000313" key="7">
    <source>
        <dbReference type="Proteomes" id="UP000241690"/>
    </source>
</evidence>
<dbReference type="GO" id="GO:0020037">
    <property type="term" value="F:heme binding"/>
    <property type="evidence" value="ECO:0007669"/>
    <property type="project" value="InterPro"/>
</dbReference>
<dbReference type="PANTHER" id="PTHR46300">
    <property type="entry name" value="P450, PUTATIVE (EUROFUNG)-RELATED-RELATED"/>
    <property type="match status" value="1"/>
</dbReference>
<name>A0A2T4A668_TRIHA</name>
<dbReference type="InterPro" id="IPR002401">
    <property type="entry name" value="Cyt_P450_E_grp-I"/>
</dbReference>
<evidence type="ECO:0000256" key="2">
    <source>
        <dbReference type="ARBA" id="ARBA00022723"/>
    </source>
</evidence>
<organism evidence="6 7">
    <name type="scientific">Trichoderma harzianum CBS 226.95</name>
    <dbReference type="NCBI Taxonomy" id="983964"/>
    <lineage>
        <taxon>Eukaryota</taxon>
        <taxon>Fungi</taxon>
        <taxon>Dikarya</taxon>
        <taxon>Ascomycota</taxon>
        <taxon>Pezizomycotina</taxon>
        <taxon>Sordariomycetes</taxon>
        <taxon>Hypocreomycetidae</taxon>
        <taxon>Hypocreales</taxon>
        <taxon>Hypocreaceae</taxon>
        <taxon>Trichoderma</taxon>
    </lineage>
</organism>
<dbReference type="CDD" id="cd11065">
    <property type="entry name" value="CYP64-like"/>
    <property type="match status" value="1"/>
</dbReference>
<evidence type="ECO:0000256" key="5">
    <source>
        <dbReference type="PIRSR" id="PIRSR602401-1"/>
    </source>
</evidence>
<dbReference type="GO" id="GO:0016705">
    <property type="term" value="F:oxidoreductase activity, acting on paired donors, with incorporation or reduction of molecular oxygen"/>
    <property type="evidence" value="ECO:0007669"/>
    <property type="project" value="InterPro"/>
</dbReference>
<keyword evidence="5" id="KW-0349">Heme</keyword>
<dbReference type="Gene3D" id="1.10.630.10">
    <property type="entry name" value="Cytochrome P450"/>
    <property type="match status" value="1"/>
</dbReference>
<dbReference type="InterPro" id="IPR050364">
    <property type="entry name" value="Cytochrome_P450_fung"/>
</dbReference>
<evidence type="ECO:0000256" key="3">
    <source>
        <dbReference type="ARBA" id="ARBA00023002"/>
    </source>
</evidence>
<keyword evidence="3" id="KW-0560">Oxidoreductase</keyword>
<reference evidence="6 7" key="1">
    <citation type="submission" date="2016-07" db="EMBL/GenBank/DDBJ databases">
        <title>Multiple horizontal gene transfer events from other fungi enriched the ability of initially mycotrophic Trichoderma (Ascomycota) to feed on dead plant biomass.</title>
        <authorList>
            <consortium name="DOE Joint Genome Institute"/>
            <person name="Aerts A."/>
            <person name="Atanasova L."/>
            <person name="Chenthamara K."/>
            <person name="Zhang J."/>
            <person name="Grujic M."/>
            <person name="Henrissat B."/>
            <person name="Kuo A."/>
            <person name="Salamov A."/>
            <person name="Lipzen A."/>
            <person name="Labutti K."/>
            <person name="Barry K."/>
            <person name="Miao Y."/>
            <person name="Rahimi M.J."/>
            <person name="Shen Q."/>
            <person name="Grigoriev I.V."/>
            <person name="Kubicek C.P."/>
            <person name="Druzhinina I.S."/>
        </authorList>
    </citation>
    <scope>NUCLEOTIDE SEQUENCE [LARGE SCALE GENOMIC DNA]</scope>
    <source>
        <strain evidence="6 7">CBS 226.95</strain>
    </source>
</reference>
<evidence type="ECO:0000256" key="4">
    <source>
        <dbReference type="ARBA" id="ARBA00023004"/>
    </source>
</evidence>
<dbReference type="GeneID" id="36620633"/>
<protein>
    <recommendedName>
        <fullName evidence="8">Cytochrome P450</fullName>
    </recommendedName>
</protein>
<dbReference type="GO" id="GO:0004497">
    <property type="term" value="F:monooxygenase activity"/>
    <property type="evidence" value="ECO:0007669"/>
    <property type="project" value="InterPro"/>
</dbReference>
<dbReference type="InterPro" id="IPR036396">
    <property type="entry name" value="Cyt_P450_sf"/>
</dbReference>
<dbReference type="Pfam" id="PF00067">
    <property type="entry name" value="p450"/>
    <property type="match status" value="1"/>
</dbReference>
<evidence type="ECO:0008006" key="8">
    <source>
        <dbReference type="Google" id="ProtNLM"/>
    </source>
</evidence>
<keyword evidence="2 5" id="KW-0479">Metal-binding</keyword>
<sequence>MLSLLVSNKGAITQASILGVLLCLATALFSRSLRKASPAKKYPAGPKGWPVIGNLFLFPDVSAGNDKTLTSMAKEFTGLCMLWLFSRPVLIVTKLRDAKELMDKRGAIFSDRPPLNIVVKKIWPNMLPIKPSGEGFRFLRRVYIDLLGPQTSLAVRKYQEYESRMMLRDLYNTPEAFRAHTERFSTSVIFSAVYGVRVTRLDYPIMRELFDILTRAADSVLPGRVLVDYVPILERLPEFLQPWLWSANSLRRREDALHAGFLAVLKKQIETGAESYCFGIDVLKLQKKKGLDDRLTIDILKGIIDVGSETTSSMMQSIIKVLAMHPEAQKKAQEELDRVVGPSRLPTWEDSSSLPYIRALIKELHRFAPLLYIGVPHASTEEISYKGLTIPKTILLPNAFALSRDPERYADPDAFAPERFLGDDLDAFTSAKQGDFLKRDHINYGWGRRLCQGIHLAENSLYMQVSRVLWAFDIATIPGEPPLNIHEKDGGFIKKPKAFRVSITPRSDEAVQVLLQSAEEAVTELPDADTVEMSF</sequence>
<comment type="similarity">
    <text evidence="1">Belongs to the cytochrome P450 family.</text>
</comment>
<gene>
    <name evidence="6" type="ORF">M431DRAFT_119460</name>
</gene>
<dbReference type="PRINTS" id="PR00385">
    <property type="entry name" value="P450"/>
</dbReference>
<comment type="cofactor">
    <cofactor evidence="5">
        <name>heme</name>
        <dbReference type="ChEBI" id="CHEBI:30413"/>
    </cofactor>
</comment>
<dbReference type="SUPFAM" id="SSF48264">
    <property type="entry name" value="Cytochrome P450"/>
    <property type="match status" value="1"/>
</dbReference>
<dbReference type="AlphaFoldDB" id="A0A2T4A668"/>
<dbReference type="InterPro" id="IPR001128">
    <property type="entry name" value="Cyt_P450"/>
</dbReference>
<dbReference type="Proteomes" id="UP000241690">
    <property type="component" value="Unassembled WGS sequence"/>
</dbReference>
<dbReference type="RefSeq" id="XP_024772203.1">
    <property type="nucleotide sequence ID" value="XM_024912074.1"/>
</dbReference>
<keyword evidence="4 5" id="KW-0408">Iron</keyword>
<keyword evidence="7" id="KW-1185">Reference proteome</keyword>